<organism evidence="10 11">
    <name type="scientific">Albidovulum inexpectatum</name>
    <dbReference type="NCBI Taxonomy" id="196587"/>
    <lineage>
        <taxon>Bacteria</taxon>
        <taxon>Pseudomonadati</taxon>
        <taxon>Pseudomonadota</taxon>
        <taxon>Alphaproteobacteria</taxon>
        <taxon>Rhodobacterales</taxon>
        <taxon>Paracoccaceae</taxon>
        <taxon>Albidovulum</taxon>
    </lineage>
</organism>
<name>A0A2S5JKF6_9RHOB</name>
<keyword evidence="5 7" id="KW-0573">Peptidoglycan synthesis</keyword>
<evidence type="ECO:0000259" key="9">
    <source>
        <dbReference type="PROSITE" id="PS52029"/>
    </source>
</evidence>
<evidence type="ECO:0000256" key="5">
    <source>
        <dbReference type="ARBA" id="ARBA00022984"/>
    </source>
</evidence>
<dbReference type="SUPFAM" id="SSF47090">
    <property type="entry name" value="PGBD-like"/>
    <property type="match status" value="1"/>
</dbReference>
<dbReference type="Pfam" id="PF01471">
    <property type="entry name" value="PG_binding_1"/>
    <property type="match status" value="1"/>
</dbReference>
<dbReference type="CDD" id="cd16913">
    <property type="entry name" value="YkuD_like"/>
    <property type="match status" value="1"/>
</dbReference>
<dbReference type="InterPro" id="IPR045380">
    <property type="entry name" value="LD_TPept_scaffold_dom"/>
</dbReference>
<feature type="active site" description="Nucleophile" evidence="7">
    <location>
        <position position="488"/>
    </location>
</feature>
<keyword evidence="8" id="KW-1133">Transmembrane helix</keyword>
<dbReference type="GO" id="GO:0071555">
    <property type="term" value="P:cell wall organization"/>
    <property type="evidence" value="ECO:0007669"/>
    <property type="project" value="UniProtKB-UniRule"/>
</dbReference>
<evidence type="ECO:0000256" key="7">
    <source>
        <dbReference type="PROSITE-ProRule" id="PRU01373"/>
    </source>
</evidence>
<keyword evidence="11" id="KW-1185">Reference proteome</keyword>
<dbReference type="InterPro" id="IPR005490">
    <property type="entry name" value="LD_TPept_cat_dom"/>
</dbReference>
<evidence type="ECO:0000256" key="6">
    <source>
        <dbReference type="ARBA" id="ARBA00023316"/>
    </source>
</evidence>
<comment type="pathway">
    <text evidence="1 7">Cell wall biogenesis; peptidoglycan biosynthesis.</text>
</comment>
<keyword evidence="3" id="KW-0808">Transferase</keyword>
<dbReference type="GO" id="GO:0009252">
    <property type="term" value="P:peptidoglycan biosynthetic process"/>
    <property type="evidence" value="ECO:0007669"/>
    <property type="project" value="UniProtKB-UniPathway"/>
</dbReference>
<dbReference type="GO" id="GO:0016740">
    <property type="term" value="F:transferase activity"/>
    <property type="evidence" value="ECO:0007669"/>
    <property type="project" value="UniProtKB-KW"/>
</dbReference>
<comment type="similarity">
    <text evidence="2">Belongs to the YkuD family.</text>
</comment>
<evidence type="ECO:0000256" key="4">
    <source>
        <dbReference type="ARBA" id="ARBA00022960"/>
    </source>
</evidence>
<dbReference type="InterPro" id="IPR052905">
    <property type="entry name" value="LD-transpeptidase_YkuD-like"/>
</dbReference>
<gene>
    <name evidence="10" type="ORF">LV82_01098</name>
</gene>
<dbReference type="PANTHER" id="PTHR41533:SF2">
    <property type="entry name" value="BLR7131 PROTEIN"/>
    <property type="match status" value="1"/>
</dbReference>
<feature type="domain" description="L,D-TPase catalytic" evidence="9">
    <location>
        <begin position="337"/>
        <end position="514"/>
    </location>
</feature>
<reference evidence="10 11" key="1">
    <citation type="submission" date="2018-01" db="EMBL/GenBank/DDBJ databases">
        <title>Genomic Encyclopedia of Archaeal and Bacterial Type Strains, Phase II (KMG-II): from individual species to whole genera.</title>
        <authorList>
            <person name="Goeker M."/>
        </authorList>
    </citation>
    <scope>NUCLEOTIDE SEQUENCE [LARGE SCALE GENOMIC DNA]</scope>
    <source>
        <strain evidence="10 11">DSM 12048</strain>
    </source>
</reference>
<evidence type="ECO:0000313" key="11">
    <source>
        <dbReference type="Proteomes" id="UP000239736"/>
    </source>
</evidence>
<dbReference type="Gene3D" id="2.40.440.10">
    <property type="entry name" value="L,D-transpeptidase catalytic domain-like"/>
    <property type="match status" value="1"/>
</dbReference>
<dbReference type="EMBL" id="PRDS01000002">
    <property type="protein sequence ID" value="PPB81881.1"/>
    <property type="molecule type" value="Genomic_DNA"/>
</dbReference>
<evidence type="ECO:0000256" key="3">
    <source>
        <dbReference type="ARBA" id="ARBA00022679"/>
    </source>
</evidence>
<dbReference type="Gene3D" id="1.10.101.10">
    <property type="entry name" value="PGBD-like superfamily/PGBD"/>
    <property type="match status" value="1"/>
</dbReference>
<dbReference type="InterPro" id="IPR002477">
    <property type="entry name" value="Peptidoglycan-bd-like"/>
</dbReference>
<dbReference type="GO" id="GO:0004180">
    <property type="term" value="F:carboxypeptidase activity"/>
    <property type="evidence" value="ECO:0007669"/>
    <property type="project" value="UniProtKB-ARBA"/>
</dbReference>
<evidence type="ECO:0000256" key="8">
    <source>
        <dbReference type="SAM" id="Phobius"/>
    </source>
</evidence>
<keyword evidence="8" id="KW-0812">Transmembrane</keyword>
<comment type="caution">
    <text evidence="10">The sequence shown here is derived from an EMBL/GenBank/DDBJ whole genome shotgun (WGS) entry which is preliminary data.</text>
</comment>
<evidence type="ECO:0000313" key="10">
    <source>
        <dbReference type="EMBL" id="PPB81881.1"/>
    </source>
</evidence>
<protein>
    <submittedName>
        <fullName evidence="10">Murein L,D-transpeptidase YcbB/YkuD</fullName>
    </submittedName>
</protein>
<feature type="transmembrane region" description="Helical" evidence="8">
    <location>
        <begin position="18"/>
        <end position="38"/>
    </location>
</feature>
<dbReference type="PANTHER" id="PTHR41533">
    <property type="entry name" value="L,D-TRANSPEPTIDASE HI_1667-RELATED"/>
    <property type="match status" value="1"/>
</dbReference>
<dbReference type="PROSITE" id="PS52029">
    <property type="entry name" value="LD_TPASE"/>
    <property type="match status" value="1"/>
</dbReference>
<dbReference type="UniPathway" id="UPA00219"/>
<dbReference type="SUPFAM" id="SSF141523">
    <property type="entry name" value="L,D-transpeptidase catalytic domain-like"/>
    <property type="match status" value="1"/>
</dbReference>
<dbReference type="AlphaFoldDB" id="A0A2S5JKF6"/>
<evidence type="ECO:0000256" key="2">
    <source>
        <dbReference type="ARBA" id="ARBA00005992"/>
    </source>
</evidence>
<accession>A0A2S5JKF6</accession>
<dbReference type="GO" id="GO:0008360">
    <property type="term" value="P:regulation of cell shape"/>
    <property type="evidence" value="ECO:0007669"/>
    <property type="project" value="UniProtKB-UniRule"/>
</dbReference>
<keyword evidence="8" id="KW-0472">Membrane</keyword>
<feature type="active site" description="Proton donor/acceptor" evidence="7">
    <location>
        <position position="469"/>
    </location>
</feature>
<keyword evidence="6 7" id="KW-0961">Cell wall biogenesis/degradation</keyword>
<proteinExistence type="inferred from homology"/>
<feature type="transmembrane region" description="Helical" evidence="8">
    <location>
        <begin position="45"/>
        <end position="63"/>
    </location>
</feature>
<keyword evidence="4 7" id="KW-0133">Cell shape</keyword>
<dbReference type="InterPro" id="IPR038063">
    <property type="entry name" value="Transpep_catalytic_dom"/>
</dbReference>
<dbReference type="Pfam" id="PF03734">
    <property type="entry name" value="YkuD"/>
    <property type="match status" value="1"/>
</dbReference>
<dbReference type="Pfam" id="PF20142">
    <property type="entry name" value="Scaffold"/>
    <property type="match status" value="1"/>
</dbReference>
<evidence type="ECO:0000256" key="1">
    <source>
        <dbReference type="ARBA" id="ARBA00004752"/>
    </source>
</evidence>
<sequence>MPVDGLGHRNARESNHKWFSGAGMSLGLIGFLSTRGWVVRRVSRAAAIALGVALGAGIVQPVAAQEEKALRVPDLSYRLALAEAAAGRPAIARFYREHDYAALWTAPEAQVRRGALISALERAEEHGLPSFAPRSRDLLARLGAMQTQADRAQLEVAMSAAFLDYARALHSGVLTPAKVDPGIVREVPRLDPLKLLQDFARSEPRAYLRALAPQVPQYDQLRRAMLDLREVIAAGGWGPAVPGGKKLAPGDTGARVVALRDRLIRMDYLRPTLSAVYEREIQKAVQQFQLDHGLTPDGIAGPSTLAEINVGPEERLRSVLVALERLRWMNGLDLGERHVWVNIPDFTAKVIDDGKQRFETITVVGKDQPDRRSPEFSDLMEYMVINPTWNVPRSIAVKEYLPKLKKNPNAVRHLRITDRRGRVIDRSKVDFTQFTARNFPFNMSQPPDDDNALGLVKFMFPNPWNIYLHDTPSKSLFSREVRAFSHGCIRLGQPFEFAYVLLERQSDDPKVEFHRHLRTGRETTVPLEQPVPVHIVYFTAWPDRFGQVRFRRDVYGRDGRIFDALRAAGLEFDALRG</sequence>
<dbReference type="Proteomes" id="UP000239736">
    <property type="component" value="Unassembled WGS sequence"/>
</dbReference>
<dbReference type="InterPro" id="IPR036365">
    <property type="entry name" value="PGBD-like_sf"/>
</dbReference>
<dbReference type="InterPro" id="IPR036366">
    <property type="entry name" value="PGBDSf"/>
</dbReference>